<protein>
    <submittedName>
        <fullName evidence="1">Uncharacterized protein</fullName>
    </submittedName>
</protein>
<evidence type="ECO:0000313" key="1">
    <source>
        <dbReference type="EMBL" id="GFQ92877.1"/>
    </source>
</evidence>
<gene>
    <name evidence="1" type="primary">AVEN_223117_1</name>
    <name evidence="1" type="ORF">TNCT_182631</name>
</gene>
<name>A0A8X6G0R0_TRICU</name>
<accession>A0A8X6G0R0</accession>
<dbReference type="EMBL" id="BMAO01004164">
    <property type="protein sequence ID" value="GFQ92877.1"/>
    <property type="molecule type" value="Genomic_DNA"/>
</dbReference>
<reference evidence="1" key="1">
    <citation type="submission" date="2020-07" db="EMBL/GenBank/DDBJ databases">
        <title>Multicomponent nature underlies the extraordinary mechanical properties of spider dragline silk.</title>
        <authorList>
            <person name="Kono N."/>
            <person name="Nakamura H."/>
            <person name="Mori M."/>
            <person name="Yoshida Y."/>
            <person name="Ohtoshi R."/>
            <person name="Malay A.D."/>
            <person name="Moran D.A.P."/>
            <person name="Tomita M."/>
            <person name="Numata K."/>
            <person name="Arakawa K."/>
        </authorList>
    </citation>
    <scope>NUCLEOTIDE SEQUENCE</scope>
</reference>
<proteinExistence type="predicted"/>
<organism evidence="1 2">
    <name type="scientific">Trichonephila clavata</name>
    <name type="common">Joro spider</name>
    <name type="synonym">Nephila clavata</name>
    <dbReference type="NCBI Taxonomy" id="2740835"/>
    <lineage>
        <taxon>Eukaryota</taxon>
        <taxon>Metazoa</taxon>
        <taxon>Ecdysozoa</taxon>
        <taxon>Arthropoda</taxon>
        <taxon>Chelicerata</taxon>
        <taxon>Arachnida</taxon>
        <taxon>Araneae</taxon>
        <taxon>Araneomorphae</taxon>
        <taxon>Entelegynae</taxon>
        <taxon>Araneoidea</taxon>
        <taxon>Nephilidae</taxon>
        <taxon>Trichonephila</taxon>
    </lineage>
</organism>
<keyword evidence="2" id="KW-1185">Reference proteome</keyword>
<dbReference type="AlphaFoldDB" id="A0A8X6G0R0"/>
<evidence type="ECO:0000313" key="2">
    <source>
        <dbReference type="Proteomes" id="UP000887116"/>
    </source>
</evidence>
<comment type="caution">
    <text evidence="1">The sequence shown here is derived from an EMBL/GenBank/DDBJ whole genome shotgun (WGS) entry which is preliminary data.</text>
</comment>
<dbReference type="Proteomes" id="UP000887116">
    <property type="component" value="Unassembled WGS sequence"/>
</dbReference>
<sequence>MLMYIQNGFQEGQPPEYAETIKENIQSLLDYLLCMKMEDSDTYKPLLRQLMSVLDLNSKTTVDLQLDYYSHVAESIVSPVEYLGHIAFQAGYKLTGEESVDLYVNVLICQLKF</sequence>